<dbReference type="Proteomes" id="UP000076727">
    <property type="component" value="Unassembled WGS sequence"/>
</dbReference>
<proteinExistence type="predicted"/>
<dbReference type="AlphaFoldDB" id="A0A165KXI3"/>
<protein>
    <submittedName>
        <fullName evidence="2">Uncharacterized protein</fullName>
    </submittedName>
</protein>
<dbReference type="STRING" id="1314783.A0A165KXI3"/>
<feature type="non-terminal residue" evidence="2">
    <location>
        <position position="1"/>
    </location>
</feature>
<dbReference type="SUPFAM" id="SSF47823">
    <property type="entry name" value="lambda integrase-like, N-terminal domain"/>
    <property type="match status" value="1"/>
</dbReference>
<evidence type="ECO:0000313" key="3">
    <source>
        <dbReference type="Proteomes" id="UP000076727"/>
    </source>
</evidence>
<reference evidence="2 3" key="1">
    <citation type="journal article" date="2016" name="Mol. Biol. Evol.">
        <title>Comparative Genomics of Early-Diverging Mushroom-Forming Fungi Provides Insights into the Origins of Lignocellulose Decay Capabilities.</title>
        <authorList>
            <person name="Nagy L.G."/>
            <person name="Riley R."/>
            <person name="Tritt A."/>
            <person name="Adam C."/>
            <person name="Daum C."/>
            <person name="Floudas D."/>
            <person name="Sun H."/>
            <person name="Yadav J.S."/>
            <person name="Pangilinan J."/>
            <person name="Larsson K.H."/>
            <person name="Matsuura K."/>
            <person name="Barry K."/>
            <person name="Labutti K."/>
            <person name="Kuo R."/>
            <person name="Ohm R.A."/>
            <person name="Bhattacharya S.S."/>
            <person name="Shirouzu T."/>
            <person name="Yoshinaga Y."/>
            <person name="Martin F.M."/>
            <person name="Grigoriev I.V."/>
            <person name="Hibbett D.S."/>
        </authorList>
    </citation>
    <scope>NUCLEOTIDE SEQUENCE [LARGE SCALE GENOMIC DNA]</scope>
    <source>
        <strain evidence="2 3">L-15889</strain>
    </source>
</reference>
<feature type="non-terminal residue" evidence="2">
    <location>
        <position position="90"/>
    </location>
</feature>
<sequence length="90" mass="9823">RESYSAGLLAFHVFCGAWDVAEEQRAPASCLLVLTFIAGCTGIYSGTTVRNYTASVHAWHMLHGLSWNVEEDELKALLKGADRQAPPTSK</sequence>
<dbReference type="EMBL" id="KV429162">
    <property type="protein sequence ID" value="KZT63717.1"/>
    <property type="molecule type" value="Genomic_DNA"/>
</dbReference>
<gene>
    <name evidence="2" type="ORF">DAEQUDRAFT_642095</name>
</gene>
<dbReference type="Gene3D" id="1.10.150.130">
    <property type="match status" value="1"/>
</dbReference>
<dbReference type="InterPro" id="IPR010998">
    <property type="entry name" value="Integrase_recombinase_N"/>
</dbReference>
<accession>A0A165KXI3</accession>
<keyword evidence="1" id="KW-0238">DNA-binding</keyword>
<dbReference type="GO" id="GO:0003677">
    <property type="term" value="F:DNA binding"/>
    <property type="evidence" value="ECO:0007669"/>
    <property type="project" value="UniProtKB-KW"/>
</dbReference>
<evidence type="ECO:0000256" key="1">
    <source>
        <dbReference type="ARBA" id="ARBA00023125"/>
    </source>
</evidence>
<keyword evidence="3" id="KW-1185">Reference proteome</keyword>
<dbReference type="OrthoDB" id="2794913at2759"/>
<name>A0A165KXI3_9APHY</name>
<evidence type="ECO:0000313" key="2">
    <source>
        <dbReference type="EMBL" id="KZT63717.1"/>
    </source>
</evidence>
<organism evidence="2 3">
    <name type="scientific">Daedalea quercina L-15889</name>
    <dbReference type="NCBI Taxonomy" id="1314783"/>
    <lineage>
        <taxon>Eukaryota</taxon>
        <taxon>Fungi</taxon>
        <taxon>Dikarya</taxon>
        <taxon>Basidiomycota</taxon>
        <taxon>Agaricomycotina</taxon>
        <taxon>Agaricomycetes</taxon>
        <taxon>Polyporales</taxon>
        <taxon>Fomitopsis</taxon>
    </lineage>
</organism>